<comment type="caution">
    <text evidence="2">The sequence shown here is derived from an EMBL/GenBank/DDBJ whole genome shotgun (WGS) entry which is preliminary data.</text>
</comment>
<accession>A0ABQ9TPQ2</accession>
<name>A0ABQ9TPQ2_SAGOE</name>
<feature type="non-terminal residue" evidence="2">
    <location>
        <position position="59"/>
    </location>
</feature>
<dbReference type="Proteomes" id="UP001266305">
    <property type="component" value="Unassembled WGS sequence"/>
</dbReference>
<protein>
    <submittedName>
        <fullName evidence="2">Uncharacterized protein</fullName>
    </submittedName>
</protein>
<dbReference type="EMBL" id="JASSZA010000019">
    <property type="protein sequence ID" value="KAK2086757.1"/>
    <property type="molecule type" value="Genomic_DNA"/>
</dbReference>
<sequence length="59" mass="6494">RELCRGSPSPRHPGTVKPVDWAAWLRFLHARQEPGKGPFLPCEHGTGSEPFSTLSQGRA</sequence>
<feature type="compositionally biased region" description="Polar residues" evidence="1">
    <location>
        <begin position="49"/>
        <end position="59"/>
    </location>
</feature>
<evidence type="ECO:0000313" key="2">
    <source>
        <dbReference type="EMBL" id="KAK2086757.1"/>
    </source>
</evidence>
<proteinExistence type="predicted"/>
<feature type="non-terminal residue" evidence="2">
    <location>
        <position position="1"/>
    </location>
</feature>
<organism evidence="2 3">
    <name type="scientific">Saguinus oedipus</name>
    <name type="common">Cotton-top tamarin</name>
    <name type="synonym">Oedipomidas oedipus</name>
    <dbReference type="NCBI Taxonomy" id="9490"/>
    <lineage>
        <taxon>Eukaryota</taxon>
        <taxon>Metazoa</taxon>
        <taxon>Chordata</taxon>
        <taxon>Craniata</taxon>
        <taxon>Vertebrata</taxon>
        <taxon>Euteleostomi</taxon>
        <taxon>Mammalia</taxon>
        <taxon>Eutheria</taxon>
        <taxon>Euarchontoglires</taxon>
        <taxon>Primates</taxon>
        <taxon>Haplorrhini</taxon>
        <taxon>Platyrrhini</taxon>
        <taxon>Cebidae</taxon>
        <taxon>Callitrichinae</taxon>
        <taxon>Saguinus</taxon>
    </lineage>
</organism>
<reference evidence="2 3" key="1">
    <citation type="submission" date="2023-05" db="EMBL/GenBank/DDBJ databases">
        <title>B98-5 Cell Line De Novo Hybrid Assembly: An Optical Mapping Approach.</title>
        <authorList>
            <person name="Kananen K."/>
            <person name="Auerbach J.A."/>
            <person name="Kautto E."/>
            <person name="Blachly J.S."/>
        </authorList>
    </citation>
    <scope>NUCLEOTIDE SEQUENCE [LARGE SCALE GENOMIC DNA]</scope>
    <source>
        <strain evidence="2">B95-8</strain>
        <tissue evidence="2">Cell line</tissue>
    </source>
</reference>
<gene>
    <name evidence="2" type="ORF">P7K49_032664</name>
</gene>
<feature type="region of interest" description="Disordered" evidence="1">
    <location>
        <begin position="35"/>
        <end position="59"/>
    </location>
</feature>
<evidence type="ECO:0000256" key="1">
    <source>
        <dbReference type="SAM" id="MobiDB-lite"/>
    </source>
</evidence>
<keyword evidence="3" id="KW-1185">Reference proteome</keyword>
<evidence type="ECO:0000313" key="3">
    <source>
        <dbReference type="Proteomes" id="UP001266305"/>
    </source>
</evidence>